<dbReference type="AlphaFoldDB" id="A0AAU7U9M6"/>
<dbReference type="InterPro" id="IPR036890">
    <property type="entry name" value="HATPase_C_sf"/>
</dbReference>
<keyword evidence="4" id="KW-0472">Membrane</keyword>
<dbReference type="CDD" id="cd16917">
    <property type="entry name" value="HATPase_UhpB-NarQ-NarX-like"/>
    <property type="match status" value="1"/>
</dbReference>
<feature type="domain" description="Histidine kinase/HSP90-like ATPase" evidence="5">
    <location>
        <begin position="288"/>
        <end position="374"/>
    </location>
</feature>
<dbReference type="Gene3D" id="3.30.565.10">
    <property type="entry name" value="Histidine kinase-like ATPase, C-terminal domain"/>
    <property type="match status" value="1"/>
</dbReference>
<dbReference type="PANTHER" id="PTHR24421:SF63">
    <property type="entry name" value="SENSOR HISTIDINE KINASE DESK"/>
    <property type="match status" value="1"/>
</dbReference>
<dbReference type="Pfam" id="PF07730">
    <property type="entry name" value="HisKA_3"/>
    <property type="match status" value="1"/>
</dbReference>
<evidence type="ECO:0000256" key="2">
    <source>
        <dbReference type="ARBA" id="ARBA00022777"/>
    </source>
</evidence>
<dbReference type="GO" id="GO:0000155">
    <property type="term" value="F:phosphorelay sensor kinase activity"/>
    <property type="evidence" value="ECO:0007669"/>
    <property type="project" value="InterPro"/>
</dbReference>
<dbReference type="GO" id="GO:0046983">
    <property type="term" value="F:protein dimerization activity"/>
    <property type="evidence" value="ECO:0007669"/>
    <property type="project" value="InterPro"/>
</dbReference>
<dbReference type="SMART" id="SM00387">
    <property type="entry name" value="HATPase_c"/>
    <property type="match status" value="1"/>
</dbReference>
<feature type="transmembrane region" description="Helical" evidence="4">
    <location>
        <begin position="114"/>
        <end position="137"/>
    </location>
</feature>
<protein>
    <submittedName>
        <fullName evidence="6">Sensor histidine kinase</fullName>
    </submittedName>
</protein>
<reference evidence="6" key="1">
    <citation type="submission" date="2024-06" db="EMBL/GenBank/DDBJ databases">
        <title>Draft Genome Sequence of Deinococcus sonorensis Type Strain KR-87, a Biofilm Producing Representative of the Genus Deinococcus.</title>
        <authorList>
            <person name="Boren L.S."/>
            <person name="Grosso R.A."/>
            <person name="Hugenberg-Cox A.N."/>
            <person name="Hill J.T.E."/>
            <person name="Albert C.M."/>
            <person name="Tuohy J.M."/>
        </authorList>
    </citation>
    <scope>NUCLEOTIDE SEQUENCE</scope>
    <source>
        <strain evidence="6">KR-87</strain>
    </source>
</reference>
<dbReference type="PANTHER" id="PTHR24421">
    <property type="entry name" value="NITRATE/NITRITE SENSOR PROTEIN NARX-RELATED"/>
    <property type="match status" value="1"/>
</dbReference>
<feature type="transmembrane region" description="Helical" evidence="4">
    <location>
        <begin position="16"/>
        <end position="37"/>
    </location>
</feature>
<evidence type="ECO:0000259" key="5">
    <source>
        <dbReference type="SMART" id="SM00387"/>
    </source>
</evidence>
<organism evidence="6">
    <name type="scientific">Deinococcus sonorensis KR-87</name>
    <dbReference type="NCBI Taxonomy" id="694439"/>
    <lineage>
        <taxon>Bacteria</taxon>
        <taxon>Thermotogati</taxon>
        <taxon>Deinococcota</taxon>
        <taxon>Deinococci</taxon>
        <taxon>Deinococcales</taxon>
        <taxon>Deinococcaceae</taxon>
        <taxon>Deinococcus</taxon>
    </lineage>
</organism>
<dbReference type="InterPro" id="IPR050482">
    <property type="entry name" value="Sensor_HK_TwoCompSys"/>
</dbReference>
<dbReference type="EMBL" id="CP158299">
    <property type="protein sequence ID" value="XBV85228.1"/>
    <property type="molecule type" value="Genomic_DNA"/>
</dbReference>
<dbReference type="KEGG" id="dsc:ABOD76_17550"/>
<dbReference type="InterPro" id="IPR003594">
    <property type="entry name" value="HATPase_dom"/>
</dbReference>
<dbReference type="Pfam" id="PF02518">
    <property type="entry name" value="HATPase_c"/>
    <property type="match status" value="1"/>
</dbReference>
<dbReference type="SUPFAM" id="SSF55874">
    <property type="entry name" value="ATPase domain of HSP90 chaperone/DNA topoisomerase II/histidine kinase"/>
    <property type="match status" value="1"/>
</dbReference>
<keyword evidence="1" id="KW-0808">Transferase</keyword>
<keyword evidence="4" id="KW-0812">Transmembrane</keyword>
<keyword evidence="2 6" id="KW-0418">Kinase</keyword>
<feature type="transmembrane region" description="Helical" evidence="4">
    <location>
        <begin position="144"/>
        <end position="163"/>
    </location>
</feature>
<keyword evidence="4" id="KW-1133">Transmembrane helix</keyword>
<evidence type="ECO:0000256" key="4">
    <source>
        <dbReference type="SAM" id="Phobius"/>
    </source>
</evidence>
<proteinExistence type="predicted"/>
<dbReference type="RefSeq" id="WP_350243265.1">
    <property type="nucleotide sequence ID" value="NZ_CP158299.1"/>
</dbReference>
<keyword evidence="3" id="KW-0902">Two-component regulatory system</keyword>
<evidence type="ECO:0000256" key="3">
    <source>
        <dbReference type="ARBA" id="ARBA00023012"/>
    </source>
</evidence>
<evidence type="ECO:0000256" key="1">
    <source>
        <dbReference type="ARBA" id="ARBA00022679"/>
    </source>
</evidence>
<gene>
    <name evidence="6" type="ORF">ABOD76_17550</name>
</gene>
<dbReference type="Gene3D" id="1.20.5.1930">
    <property type="match status" value="1"/>
</dbReference>
<feature type="transmembrane region" description="Helical" evidence="4">
    <location>
        <begin position="43"/>
        <end position="63"/>
    </location>
</feature>
<dbReference type="InterPro" id="IPR011712">
    <property type="entry name" value="Sig_transdc_His_kin_sub3_dim/P"/>
</dbReference>
<accession>A0AAU7U9M6</accession>
<dbReference type="GO" id="GO:0016020">
    <property type="term" value="C:membrane"/>
    <property type="evidence" value="ECO:0007669"/>
    <property type="project" value="InterPro"/>
</dbReference>
<sequence length="386" mass="42250">MTVMDVPGRTPPRSQLFWRLFPMVWLLYLYFPVQSFVSAGRPVWQLLLGGGALAVFLLVWFKVYVERRRLAPPGWLAFGYGWCVLLYVVCLRIGEGNGLTFLVYAAALLGFQRWLGLTVAGVVGVLAALLLPAAVGAEPYEAPVVWQFLMLSAVAGLGNHASYRHIVATIRLAAVQRDKERLAADAERERIARDLHDLLGHTLSVIVLKSELASRLAERDPRRAQQEIREVEQISREALSEVRAAVQGYRGSGLSAELARSKVALDAAGVRLDLETELEALPPPAEYVAEMVLREAITNVVRHARAGTCRVRLTQQGRTLLLEVQDDGRGGTLREGTGLTSMRERVRALGGQLEVGAGDDGRGTRVRVRVPLTPPELSGAAQVVPA</sequence>
<name>A0AAU7U9M6_9DEIO</name>
<evidence type="ECO:0000313" key="6">
    <source>
        <dbReference type="EMBL" id="XBV85228.1"/>
    </source>
</evidence>
<feature type="transmembrane region" description="Helical" evidence="4">
    <location>
        <begin position="75"/>
        <end position="94"/>
    </location>
</feature>